<reference evidence="2" key="1">
    <citation type="submission" date="2022-04" db="EMBL/GenBank/DDBJ databases">
        <title>Carnegiea gigantea Genome sequencing and assembly v2.</title>
        <authorList>
            <person name="Copetti D."/>
            <person name="Sanderson M.J."/>
            <person name="Burquez A."/>
            <person name="Wojciechowski M.F."/>
        </authorList>
    </citation>
    <scope>NUCLEOTIDE SEQUENCE</scope>
    <source>
        <strain evidence="2">SGP5-SGP5p</strain>
        <tissue evidence="2">Aerial part</tissue>
    </source>
</reference>
<dbReference type="OrthoDB" id="192402at2759"/>
<proteinExistence type="predicted"/>
<evidence type="ECO:0000313" key="3">
    <source>
        <dbReference type="EMBL" id="KAJ8429407.1"/>
    </source>
</evidence>
<feature type="domain" description="F-box" evidence="1">
    <location>
        <begin position="36"/>
        <end position="76"/>
    </location>
</feature>
<dbReference type="InterPro" id="IPR036047">
    <property type="entry name" value="F-box-like_dom_sf"/>
</dbReference>
<gene>
    <name evidence="3" type="ORF">Cgig2_025594</name>
    <name evidence="2" type="ORF">Cgig2_027764</name>
</gene>
<dbReference type="Gene3D" id="1.20.1280.50">
    <property type="match status" value="1"/>
</dbReference>
<organism evidence="2 4">
    <name type="scientific">Carnegiea gigantea</name>
    <dbReference type="NCBI Taxonomy" id="171969"/>
    <lineage>
        <taxon>Eukaryota</taxon>
        <taxon>Viridiplantae</taxon>
        <taxon>Streptophyta</taxon>
        <taxon>Embryophyta</taxon>
        <taxon>Tracheophyta</taxon>
        <taxon>Spermatophyta</taxon>
        <taxon>Magnoliopsida</taxon>
        <taxon>eudicotyledons</taxon>
        <taxon>Gunneridae</taxon>
        <taxon>Pentapetalae</taxon>
        <taxon>Caryophyllales</taxon>
        <taxon>Cactineae</taxon>
        <taxon>Cactaceae</taxon>
        <taxon>Cactoideae</taxon>
        <taxon>Echinocereeae</taxon>
        <taxon>Carnegiea</taxon>
    </lineage>
</organism>
<dbReference type="EMBL" id="JAKOGI010002834">
    <property type="protein sequence ID" value="KAJ8421253.1"/>
    <property type="molecule type" value="Genomic_DNA"/>
</dbReference>
<keyword evidence="4" id="KW-1185">Reference proteome</keyword>
<evidence type="ECO:0000313" key="2">
    <source>
        <dbReference type="EMBL" id="KAJ8421253.1"/>
    </source>
</evidence>
<dbReference type="InterPro" id="IPR001810">
    <property type="entry name" value="F-box_dom"/>
</dbReference>
<dbReference type="PANTHER" id="PTHR47722:SF1">
    <property type="entry name" value="F-BOX DOMAIN CONTAINING PROTEIN, EXPRESSED"/>
    <property type="match status" value="1"/>
</dbReference>
<dbReference type="PANTHER" id="PTHR47722">
    <property type="entry name" value="EXPRESSED PROTEIN"/>
    <property type="match status" value="1"/>
</dbReference>
<accession>A0A9Q1GMF3</accession>
<dbReference type="EMBL" id="JAKOGI010000898">
    <property type="protein sequence ID" value="KAJ8429407.1"/>
    <property type="molecule type" value="Genomic_DNA"/>
</dbReference>
<dbReference type="InterPro" id="IPR044207">
    <property type="entry name" value="At5g39250-like"/>
</dbReference>
<sequence length="283" mass="32716">MGMVHSNAVLQYPIIFLEFPLTMPVPIDLYPSDKVTCDEILKAVFPLLDGVDLASCMSVCRQWRDIAQDDYLWKCQCARRWPSICRRPPPSTMTYYTLYRTFYRRQRSRTLLPPRLSFNDLEFYMDIWAEGRLIFSEVVSGSVLQTGIKDPPTGISDMLRYRLQGPEYKMALPVEPRFSVPLGQTMTISVLVKRTDSNKFACIINKGIFDYFDRTSFRALAYDYLDISPLHPFIPGIRAWVSLLFIDDGNEGIHNVFGVVLDFCDAANSEDEVLWLLDMLDWK</sequence>
<dbReference type="Proteomes" id="UP001153076">
    <property type="component" value="Unassembled WGS sequence"/>
</dbReference>
<comment type="caution">
    <text evidence="2">The sequence shown here is derived from an EMBL/GenBank/DDBJ whole genome shotgun (WGS) entry which is preliminary data.</text>
</comment>
<dbReference type="SMART" id="SM00256">
    <property type="entry name" value="FBOX"/>
    <property type="match status" value="1"/>
</dbReference>
<dbReference type="Pfam" id="PF12937">
    <property type="entry name" value="F-box-like"/>
    <property type="match status" value="1"/>
</dbReference>
<evidence type="ECO:0000313" key="4">
    <source>
        <dbReference type="Proteomes" id="UP001153076"/>
    </source>
</evidence>
<dbReference type="AlphaFoldDB" id="A0A9Q1GMF3"/>
<evidence type="ECO:0000259" key="1">
    <source>
        <dbReference type="SMART" id="SM00256"/>
    </source>
</evidence>
<dbReference type="SUPFAM" id="SSF81383">
    <property type="entry name" value="F-box domain"/>
    <property type="match status" value="1"/>
</dbReference>
<name>A0A9Q1GMF3_9CARY</name>
<protein>
    <recommendedName>
        <fullName evidence="1">F-box domain-containing protein</fullName>
    </recommendedName>
</protein>